<name>A0A918PFE6_9SPHN</name>
<comment type="caution">
    <text evidence="2">The sequence shown here is derived from an EMBL/GenBank/DDBJ whole genome shotgun (WGS) entry which is preliminary data.</text>
</comment>
<reference evidence="2" key="1">
    <citation type="journal article" date="2014" name="Int. J. Syst. Evol. Microbiol.">
        <title>Complete genome sequence of Corynebacterium casei LMG S-19264T (=DSM 44701T), isolated from a smear-ripened cheese.</title>
        <authorList>
            <consortium name="US DOE Joint Genome Institute (JGI-PGF)"/>
            <person name="Walter F."/>
            <person name="Albersmeier A."/>
            <person name="Kalinowski J."/>
            <person name="Ruckert C."/>
        </authorList>
    </citation>
    <scope>NUCLEOTIDE SEQUENCE</scope>
    <source>
        <strain evidence="2">KCTC 32255</strain>
    </source>
</reference>
<dbReference type="RefSeq" id="WP_189621082.1">
    <property type="nucleotide sequence ID" value="NZ_BMZA01000006.1"/>
</dbReference>
<dbReference type="AlphaFoldDB" id="A0A918PFE6"/>
<organism evidence="2 3">
    <name type="scientific">Novosphingobium colocasiae</name>
    <dbReference type="NCBI Taxonomy" id="1256513"/>
    <lineage>
        <taxon>Bacteria</taxon>
        <taxon>Pseudomonadati</taxon>
        <taxon>Pseudomonadota</taxon>
        <taxon>Alphaproteobacteria</taxon>
        <taxon>Sphingomonadales</taxon>
        <taxon>Sphingomonadaceae</taxon>
        <taxon>Novosphingobium</taxon>
    </lineage>
</organism>
<reference evidence="2" key="2">
    <citation type="submission" date="2020-09" db="EMBL/GenBank/DDBJ databases">
        <authorList>
            <person name="Sun Q."/>
            <person name="Kim S."/>
        </authorList>
    </citation>
    <scope>NUCLEOTIDE SEQUENCE</scope>
    <source>
        <strain evidence="2">KCTC 32255</strain>
    </source>
</reference>
<keyword evidence="3" id="KW-1185">Reference proteome</keyword>
<keyword evidence="1" id="KW-1133">Transmembrane helix</keyword>
<dbReference type="Proteomes" id="UP000648075">
    <property type="component" value="Unassembled WGS sequence"/>
</dbReference>
<keyword evidence="1" id="KW-0472">Membrane</keyword>
<keyword evidence="1" id="KW-0812">Transmembrane</keyword>
<accession>A0A918PFE6</accession>
<sequence>MVLFIVFLLGIANFAAHKAVLESGHPIITRMAFLFGRDGLRPSLLIEFAVLLAVMALINVAAPASAPGLTLFYALYSLGNLVSAWMVLRGRV</sequence>
<feature type="transmembrane region" description="Helical" evidence="1">
    <location>
        <begin position="42"/>
        <end position="62"/>
    </location>
</feature>
<dbReference type="EMBL" id="BMZA01000006">
    <property type="protein sequence ID" value="GGZ05266.1"/>
    <property type="molecule type" value="Genomic_DNA"/>
</dbReference>
<evidence type="ECO:0000313" key="3">
    <source>
        <dbReference type="Proteomes" id="UP000648075"/>
    </source>
</evidence>
<proteinExistence type="predicted"/>
<feature type="transmembrane region" description="Helical" evidence="1">
    <location>
        <begin position="69"/>
        <end position="88"/>
    </location>
</feature>
<evidence type="ECO:0000313" key="2">
    <source>
        <dbReference type="EMBL" id="GGZ05266.1"/>
    </source>
</evidence>
<evidence type="ECO:0000256" key="1">
    <source>
        <dbReference type="SAM" id="Phobius"/>
    </source>
</evidence>
<gene>
    <name evidence="2" type="ORF">GCM10011614_20220</name>
</gene>
<protein>
    <submittedName>
        <fullName evidence="2">Uncharacterized protein</fullName>
    </submittedName>
</protein>